<organism evidence="2 3">
    <name type="scientific">Calocera cornea HHB12733</name>
    <dbReference type="NCBI Taxonomy" id="1353952"/>
    <lineage>
        <taxon>Eukaryota</taxon>
        <taxon>Fungi</taxon>
        <taxon>Dikarya</taxon>
        <taxon>Basidiomycota</taxon>
        <taxon>Agaricomycotina</taxon>
        <taxon>Dacrymycetes</taxon>
        <taxon>Dacrymycetales</taxon>
        <taxon>Dacrymycetaceae</taxon>
        <taxon>Calocera</taxon>
    </lineage>
</organism>
<evidence type="ECO:0000259" key="1">
    <source>
        <dbReference type="PROSITE" id="PS50897"/>
    </source>
</evidence>
<dbReference type="SMART" id="SM00668">
    <property type="entry name" value="CTLH"/>
    <property type="match status" value="1"/>
</dbReference>
<gene>
    <name evidence="2" type="ORF">CALCODRAFT_464374</name>
</gene>
<evidence type="ECO:0000313" key="2">
    <source>
        <dbReference type="EMBL" id="KZT61311.1"/>
    </source>
</evidence>
<reference evidence="2 3" key="1">
    <citation type="journal article" date="2016" name="Mol. Biol. Evol.">
        <title>Comparative Genomics of Early-Diverging Mushroom-Forming Fungi Provides Insights into the Origins of Lignocellulose Decay Capabilities.</title>
        <authorList>
            <person name="Nagy L.G."/>
            <person name="Riley R."/>
            <person name="Tritt A."/>
            <person name="Adam C."/>
            <person name="Daum C."/>
            <person name="Floudas D."/>
            <person name="Sun H."/>
            <person name="Yadav J.S."/>
            <person name="Pangilinan J."/>
            <person name="Larsson K.H."/>
            <person name="Matsuura K."/>
            <person name="Barry K."/>
            <person name="Labutti K."/>
            <person name="Kuo R."/>
            <person name="Ohm R.A."/>
            <person name="Bhattacharya S.S."/>
            <person name="Shirouzu T."/>
            <person name="Yoshinaga Y."/>
            <person name="Martin F.M."/>
            <person name="Grigoriev I.V."/>
            <person name="Hibbett D.S."/>
        </authorList>
    </citation>
    <scope>NUCLEOTIDE SEQUENCE [LARGE SCALE GENOMIC DNA]</scope>
    <source>
        <strain evidence="2 3">HHB12733</strain>
    </source>
</reference>
<dbReference type="InterPro" id="IPR024964">
    <property type="entry name" value="CTLH/CRA"/>
</dbReference>
<dbReference type="InterPro" id="IPR050618">
    <property type="entry name" value="Ubq-SigPath_Reg"/>
</dbReference>
<name>A0A165J363_9BASI</name>
<evidence type="ECO:0000313" key="3">
    <source>
        <dbReference type="Proteomes" id="UP000076842"/>
    </source>
</evidence>
<dbReference type="Proteomes" id="UP000076842">
    <property type="component" value="Unassembled WGS sequence"/>
</dbReference>
<dbReference type="SMART" id="SM00757">
    <property type="entry name" value="CRA"/>
    <property type="match status" value="1"/>
</dbReference>
<dbReference type="OrthoDB" id="2415936at2759"/>
<dbReference type="InParanoid" id="A0A165J363"/>
<dbReference type="InterPro" id="IPR006595">
    <property type="entry name" value="CTLH_C"/>
</dbReference>
<protein>
    <submittedName>
        <fullName evidence="2">Lish motif-containing protein</fullName>
    </submittedName>
</protein>
<dbReference type="InterPro" id="IPR013144">
    <property type="entry name" value="CRA_dom"/>
</dbReference>
<dbReference type="SMART" id="SM00667">
    <property type="entry name" value="LisH"/>
    <property type="match status" value="1"/>
</dbReference>
<dbReference type="FunCoup" id="A0A165J363">
    <property type="interactions" value="565"/>
</dbReference>
<keyword evidence="3" id="KW-1185">Reference proteome</keyword>
<dbReference type="Pfam" id="PF10607">
    <property type="entry name" value="CTLH"/>
    <property type="match status" value="1"/>
</dbReference>
<dbReference type="InterPro" id="IPR006594">
    <property type="entry name" value="LisH"/>
</dbReference>
<dbReference type="Pfam" id="PF08513">
    <property type="entry name" value="LisH"/>
    <property type="match status" value="1"/>
</dbReference>
<feature type="domain" description="CTLH" evidence="1">
    <location>
        <begin position="81"/>
        <end position="138"/>
    </location>
</feature>
<proteinExistence type="predicted"/>
<dbReference type="PROSITE" id="PS50896">
    <property type="entry name" value="LISH"/>
    <property type="match status" value="1"/>
</dbReference>
<dbReference type="EMBL" id="KV423924">
    <property type="protein sequence ID" value="KZT61311.1"/>
    <property type="molecule type" value="Genomic_DNA"/>
</dbReference>
<accession>A0A165J363</accession>
<sequence>MVRPSFRYSPAGWPTFFTQVTNSGKISIPVPEWNKRLQQVRVTKHDLNQLVMDYLVIEGYKEAAENFSRESGLQPPVELDTIEERTLIRNAICRGDIDEAINRTNELNPEVLDSNPRLFFHLQQQRLIEYIRASDIEGAITFAQTHLAPRGTENPEFLRELERTMTLLAFDNPPEDIAPLLGMGQRQKTANELNAAILASQNQGKEAKLAGLMRMLTWGETMLDERCEYPHVDLTTGLLGGEVAKPEDASALEP</sequence>
<dbReference type="AlphaFoldDB" id="A0A165J363"/>
<dbReference type="PROSITE" id="PS50897">
    <property type="entry name" value="CTLH"/>
    <property type="match status" value="1"/>
</dbReference>
<dbReference type="STRING" id="1353952.A0A165J363"/>
<dbReference type="PANTHER" id="PTHR12864">
    <property type="entry name" value="RAN BINDING PROTEIN 9-RELATED"/>
    <property type="match status" value="1"/>
</dbReference>